<evidence type="ECO:0000313" key="3">
    <source>
        <dbReference type="Proteomes" id="UP000238563"/>
    </source>
</evidence>
<feature type="region of interest" description="Disordered" evidence="1">
    <location>
        <begin position="43"/>
        <end position="74"/>
    </location>
</feature>
<evidence type="ECO:0000313" key="2">
    <source>
        <dbReference type="EMBL" id="PRD49512.1"/>
    </source>
</evidence>
<keyword evidence="3" id="KW-1185">Reference proteome</keyword>
<name>A0A2S9J9R2_9HYPH</name>
<reference evidence="2 3" key="1">
    <citation type="submission" date="2018-02" db="EMBL/GenBank/DDBJ databases">
        <title>The draft genome of Phyllobacterium myrsinacearum DSM5892.</title>
        <authorList>
            <person name="Li L."/>
            <person name="Liu L."/>
            <person name="Zhang X."/>
            <person name="Wang T."/>
        </authorList>
    </citation>
    <scope>NUCLEOTIDE SEQUENCE [LARGE SCALE GENOMIC DNA]</scope>
    <source>
        <strain evidence="2 3">DSM 5892</strain>
    </source>
</reference>
<dbReference type="EMBL" id="PVBT01000012">
    <property type="protein sequence ID" value="PRD49512.1"/>
    <property type="molecule type" value="Genomic_DNA"/>
</dbReference>
<proteinExistence type="predicted"/>
<comment type="caution">
    <text evidence="2">The sequence shown here is derived from an EMBL/GenBank/DDBJ whole genome shotgun (WGS) entry which is preliminary data.</text>
</comment>
<evidence type="ECO:0000256" key="1">
    <source>
        <dbReference type="SAM" id="MobiDB-lite"/>
    </source>
</evidence>
<protein>
    <submittedName>
        <fullName evidence="2">Uncharacterized protein</fullName>
    </submittedName>
</protein>
<gene>
    <name evidence="2" type="ORF">C5750_25875</name>
</gene>
<sequence length="74" mass="7679">MLYQDATTAALMAIAEHRATGTHPKGRNAMEGCAGKNFLAREEATPASAEQGGEEGQHRAVAGSWSAAQQANPV</sequence>
<accession>A0A2S9J9R2</accession>
<dbReference type="Proteomes" id="UP000238563">
    <property type="component" value="Unassembled WGS sequence"/>
</dbReference>
<dbReference type="AlphaFoldDB" id="A0A2S9J9R2"/>
<organism evidence="2 3">
    <name type="scientific">Phyllobacterium myrsinacearum</name>
    <dbReference type="NCBI Taxonomy" id="28101"/>
    <lineage>
        <taxon>Bacteria</taxon>
        <taxon>Pseudomonadati</taxon>
        <taxon>Pseudomonadota</taxon>
        <taxon>Alphaproteobacteria</taxon>
        <taxon>Hyphomicrobiales</taxon>
        <taxon>Phyllobacteriaceae</taxon>
        <taxon>Phyllobacterium</taxon>
    </lineage>
</organism>